<dbReference type="InterPro" id="IPR015018">
    <property type="entry name" value="DUF1905"/>
</dbReference>
<reference evidence="1 2" key="1">
    <citation type="submission" date="2018-12" db="EMBL/GenBank/DDBJ databases">
        <title>A novel vanA-carrying plasmid in a clinical isolate of Enterococcus avium.</title>
        <authorList>
            <person name="Bernasconi O.J."/>
            <person name="Luzzaro F."/>
            <person name="Endimiani A."/>
        </authorList>
    </citation>
    <scope>NUCLEOTIDE SEQUENCE [LARGE SCALE GENOMIC DNA]</scope>
    <source>
        <strain evidence="1 2">LC0559/18</strain>
    </source>
</reference>
<sequence length="105" mass="12373">MKEPRINYQFSAKVCHHSSSPEMPGWMLVILPKELSFEIRKLFKELEEGWGRMKVIAQIGKSEWRTAIWFDTKQGTYLLPIKAEIRKKEQIVKDQVVNIVIMINI</sequence>
<dbReference type="Gene3D" id="2.40.30.100">
    <property type="entry name" value="AF2212/PG0164-like"/>
    <property type="match status" value="1"/>
</dbReference>
<dbReference type="AlphaFoldDB" id="A0A437UQR2"/>
<dbReference type="RefSeq" id="WP_127979431.1">
    <property type="nucleotide sequence ID" value="NZ_JARPWD010000071.1"/>
</dbReference>
<name>A0A437UQR2_ENTAV</name>
<dbReference type="SUPFAM" id="SSF141694">
    <property type="entry name" value="AF2212/PG0164-like"/>
    <property type="match status" value="1"/>
</dbReference>
<dbReference type="Proteomes" id="UP000288388">
    <property type="component" value="Unassembled WGS sequence"/>
</dbReference>
<evidence type="ECO:0000313" key="1">
    <source>
        <dbReference type="EMBL" id="RVU95971.1"/>
    </source>
</evidence>
<dbReference type="EMBL" id="RYZS01000001">
    <property type="protein sequence ID" value="RVU95971.1"/>
    <property type="molecule type" value="Genomic_DNA"/>
</dbReference>
<proteinExistence type="predicted"/>
<protein>
    <submittedName>
        <fullName evidence="1">DUF1905 domain-containing protein</fullName>
    </submittedName>
</protein>
<comment type="caution">
    <text evidence="1">The sequence shown here is derived from an EMBL/GenBank/DDBJ whole genome shotgun (WGS) entry which is preliminary data.</text>
</comment>
<organism evidence="1 2">
    <name type="scientific">Enterococcus avium</name>
    <name type="common">Streptococcus avium</name>
    <dbReference type="NCBI Taxonomy" id="33945"/>
    <lineage>
        <taxon>Bacteria</taxon>
        <taxon>Bacillati</taxon>
        <taxon>Bacillota</taxon>
        <taxon>Bacilli</taxon>
        <taxon>Lactobacillales</taxon>
        <taxon>Enterococcaceae</taxon>
        <taxon>Enterococcus</taxon>
    </lineage>
</organism>
<dbReference type="InterPro" id="IPR037079">
    <property type="entry name" value="AF2212/PG0164-like_sf"/>
</dbReference>
<accession>A0A437UQR2</accession>
<gene>
    <name evidence="1" type="ORF">EK398_14620</name>
</gene>
<evidence type="ECO:0000313" key="2">
    <source>
        <dbReference type="Proteomes" id="UP000288388"/>
    </source>
</evidence>
<dbReference type="Pfam" id="PF08922">
    <property type="entry name" value="DUF1905"/>
    <property type="match status" value="1"/>
</dbReference>